<proteinExistence type="inferred from homology"/>
<dbReference type="InterPro" id="IPR023616">
    <property type="entry name" value="Cyt_c_oxase-like_su1_dom"/>
</dbReference>
<dbReference type="SUPFAM" id="SSF81442">
    <property type="entry name" value="Cytochrome c oxidase subunit I-like"/>
    <property type="match status" value="1"/>
</dbReference>
<dbReference type="Gene3D" id="1.20.210.10">
    <property type="entry name" value="Cytochrome c oxidase-like, subunit I domain"/>
    <property type="match status" value="1"/>
</dbReference>
<reference evidence="8" key="1">
    <citation type="submission" date="2021-04" db="EMBL/GenBank/DDBJ databases">
        <authorList>
            <person name="Haag K.L."/>
            <person name="Pombert J.-F."/>
        </authorList>
    </citation>
    <scope>NUCLEOTIDE SEQUENCE</scope>
    <source>
        <tissue evidence="8">Spores</tissue>
    </source>
</reference>
<dbReference type="GO" id="GO:0006123">
    <property type="term" value="P:mitochondrial electron transport, cytochrome c to oxygen"/>
    <property type="evidence" value="ECO:0007669"/>
    <property type="project" value="TreeGrafter"/>
</dbReference>
<keyword evidence="5" id="KW-0186">Copper</keyword>
<feature type="transmembrane region" description="Helical" evidence="6">
    <location>
        <begin position="101"/>
        <end position="119"/>
    </location>
</feature>
<protein>
    <recommendedName>
        <fullName evidence="5">Cytochrome c oxidase subunit 1</fullName>
        <ecNumber evidence="5">7.1.1.9</ecNumber>
    </recommendedName>
</protein>
<keyword evidence="5 8" id="KW-0496">Mitochondrion</keyword>
<dbReference type="InterPro" id="IPR000883">
    <property type="entry name" value="Cyt_C_Oxase_1"/>
</dbReference>
<name>A0A8F1NN66_9MICR</name>
<dbReference type="GO" id="GO:0020037">
    <property type="term" value="F:heme binding"/>
    <property type="evidence" value="ECO:0007669"/>
    <property type="project" value="InterPro"/>
</dbReference>
<dbReference type="PRINTS" id="PR01165">
    <property type="entry name" value="CYCOXIDASEI"/>
</dbReference>
<dbReference type="GO" id="GO:0005743">
    <property type="term" value="C:mitochondrial inner membrane"/>
    <property type="evidence" value="ECO:0007669"/>
    <property type="project" value="UniProtKB-SubCell"/>
</dbReference>
<evidence type="ECO:0000256" key="6">
    <source>
        <dbReference type="SAM" id="Phobius"/>
    </source>
</evidence>
<evidence type="ECO:0000313" key="8">
    <source>
        <dbReference type="EMBL" id="QWQ66178.1"/>
    </source>
</evidence>
<evidence type="ECO:0000256" key="3">
    <source>
        <dbReference type="ARBA" id="ARBA00022989"/>
    </source>
</evidence>
<keyword evidence="5" id="KW-0249">Electron transport</keyword>
<comment type="catalytic activity">
    <reaction evidence="5">
        <text>4 Fe(II)-[cytochrome c] + O2 + 8 H(+)(in) = 4 Fe(III)-[cytochrome c] + 2 H2O + 4 H(+)(out)</text>
        <dbReference type="Rhea" id="RHEA:11436"/>
        <dbReference type="Rhea" id="RHEA-COMP:10350"/>
        <dbReference type="Rhea" id="RHEA-COMP:14399"/>
        <dbReference type="ChEBI" id="CHEBI:15377"/>
        <dbReference type="ChEBI" id="CHEBI:15378"/>
        <dbReference type="ChEBI" id="CHEBI:15379"/>
        <dbReference type="ChEBI" id="CHEBI:29033"/>
        <dbReference type="ChEBI" id="CHEBI:29034"/>
        <dbReference type="EC" id="7.1.1.9"/>
    </reaction>
</comment>
<feature type="transmembrane region" description="Helical" evidence="6">
    <location>
        <begin position="227"/>
        <end position="251"/>
    </location>
</feature>
<feature type="transmembrane region" description="Helical" evidence="6">
    <location>
        <begin position="367"/>
        <end position="390"/>
    </location>
</feature>
<dbReference type="InterPro" id="IPR023615">
    <property type="entry name" value="Cyt_c_Oxase_su1_BS"/>
</dbReference>
<dbReference type="InterPro" id="IPR033944">
    <property type="entry name" value="Cyt_c_oxase_su1_dom"/>
</dbReference>
<feature type="transmembrane region" description="Helical" evidence="6">
    <location>
        <begin position="12"/>
        <end position="34"/>
    </location>
</feature>
<accession>A0A8F1NN66</accession>
<comment type="function">
    <text evidence="5">Component of the cytochrome c oxidase, the last enzyme in the mitochondrial electron transport chain which drives oxidative phosphorylation. The respiratory chain contains 3 multisubunit complexes succinate dehydrogenase (complex II, CII), ubiquinol-cytochrome c oxidoreductase (cytochrome b-c1 complex, complex III, CIII) and cytochrome c oxidase (complex IV, CIV), that cooperate to transfer electrons derived from NADH and succinate to molecular oxygen, creating an electrochemical gradient over the inner membrane that drives transmembrane transport and the ATP synthase. Cytochrome c oxidase is the component of the respiratory chain that catalyzes the reduction of oxygen to water. Electrons originating from reduced cytochrome c in the intermembrane space (IMS) are transferred via the dinuclear copper A center (CU(A)) of subunit 2 and heme A of subunit 1 to the active site in subunit 1, a binuclear center (BNC) formed by heme A3 and copper B (CU(B)). The BNC reduces molecular oxygen to 2 water molecules using 4 electrons from cytochrome c in the IMS and 4 protons from the mitochondrial matrix.</text>
</comment>
<sequence>MRWLLSTSAKDIAILYMILGIASILMGTILSMIIRIELAQPGVQIINSERYTTIYNVVITSHAIIMIFFGVMPLLIGWLGNYLVPILIGSLDMSYPRLNNISFWLLIPSLILLIISTYIENGPGTGWTIYPPLSNIEYSTGGSVDLAILSLHLAGISSILGAINFISTIINLRRTNDLPLFVWSILITAILLLLSLPLLAGAITMLLTDRNFNTSFYEVLGNGDPLLFSHLFWLFGHPEVYIIIIPGFGIISHVISYYSNKYIFGKLGMIYAIISIAITGFAVWAHHMYVVGLDVETRAYFTAATLIIGIPTGIKIFSWIATMYGGNIRKEIPMYFAIGFLLLFTIGGLTGILLANASLDIAFHDTYYVVSHFHTVMAVAIIFALLAGYYHWSPKIIGYKYNNKYSMIQFITILIGVNLTFLPMHFLGLAGMPRRIPDYGDNYGEWNNIITYGSFISLVSLILFIYIIYKQLKDKEIAEIYTYNLYFLPLEIKVNKRELIKNNQFSYYIDHLISNPPKFHHFKDNPLTIK</sequence>
<gene>
    <name evidence="8" type="primary">cox1</name>
</gene>
<feature type="domain" description="Cytochrome oxidase subunit I profile" evidence="7">
    <location>
        <begin position="1"/>
        <end position="529"/>
    </location>
</feature>
<keyword evidence="5" id="KW-0813">Transport</keyword>
<feature type="transmembrane region" description="Helical" evidence="6">
    <location>
        <begin position="449"/>
        <end position="469"/>
    </location>
</feature>
<comment type="similarity">
    <text evidence="5">Belongs to the heme-copper respiratory oxidase family.</text>
</comment>
<keyword evidence="4 5" id="KW-0472">Membrane</keyword>
<feature type="transmembrane region" description="Helical" evidence="6">
    <location>
        <begin position="263"/>
        <end position="287"/>
    </location>
</feature>
<keyword evidence="5" id="KW-0679">Respiratory chain</keyword>
<feature type="transmembrane region" description="Helical" evidence="6">
    <location>
        <begin position="54"/>
        <end position="80"/>
    </location>
</feature>
<evidence type="ECO:0000256" key="4">
    <source>
        <dbReference type="ARBA" id="ARBA00023136"/>
    </source>
</evidence>
<evidence type="ECO:0000256" key="2">
    <source>
        <dbReference type="ARBA" id="ARBA00022692"/>
    </source>
</evidence>
<feature type="transmembrane region" description="Helical" evidence="6">
    <location>
        <begin position="334"/>
        <end position="355"/>
    </location>
</feature>
<dbReference type="CDD" id="cd01663">
    <property type="entry name" value="Cyt_c_Oxidase_I"/>
    <property type="match status" value="1"/>
</dbReference>
<dbReference type="EC" id="7.1.1.9" evidence="5"/>
<dbReference type="InterPro" id="IPR036927">
    <property type="entry name" value="Cyt_c_oxase-like_su1_sf"/>
</dbReference>
<dbReference type="UniPathway" id="UPA00705"/>
<comment type="subcellular location">
    <subcellularLocation>
        <location evidence="1">Membrane</location>
        <topology evidence="1">Multi-pass membrane protein</topology>
    </subcellularLocation>
    <subcellularLocation>
        <location evidence="5">Mitochondrion inner membrane</location>
        <topology evidence="5">Multi-pass membrane protein</topology>
    </subcellularLocation>
</comment>
<comment type="pathway">
    <text evidence="5">Energy metabolism; oxidative phosphorylation.</text>
</comment>
<dbReference type="GO" id="GO:0004129">
    <property type="term" value="F:cytochrome-c oxidase activity"/>
    <property type="evidence" value="ECO:0007669"/>
    <property type="project" value="UniProtKB-EC"/>
</dbReference>
<dbReference type="PROSITE" id="PS00077">
    <property type="entry name" value="COX1_CUB"/>
    <property type="match status" value="1"/>
</dbReference>
<feature type="transmembrane region" description="Helical" evidence="6">
    <location>
        <begin position="299"/>
        <end position="322"/>
    </location>
</feature>
<dbReference type="Pfam" id="PF00115">
    <property type="entry name" value="COX1"/>
    <property type="match status" value="1"/>
</dbReference>
<feature type="transmembrane region" description="Helical" evidence="6">
    <location>
        <begin position="410"/>
        <end position="429"/>
    </location>
</feature>
<keyword evidence="5" id="KW-0408">Iron</keyword>
<dbReference type="GO" id="GO:0046872">
    <property type="term" value="F:metal ion binding"/>
    <property type="evidence" value="ECO:0007669"/>
    <property type="project" value="UniProtKB-KW"/>
</dbReference>
<keyword evidence="5" id="KW-0349">Heme</keyword>
<evidence type="ECO:0000256" key="1">
    <source>
        <dbReference type="ARBA" id="ARBA00004141"/>
    </source>
</evidence>
<dbReference type="PROSITE" id="PS50855">
    <property type="entry name" value="COX1"/>
    <property type="match status" value="1"/>
</dbReference>
<dbReference type="GO" id="GO:0045277">
    <property type="term" value="C:respiratory chain complex IV"/>
    <property type="evidence" value="ECO:0007669"/>
    <property type="project" value="InterPro"/>
</dbReference>
<dbReference type="AlphaFoldDB" id="A0A8F1NN66"/>
<feature type="transmembrane region" description="Helical" evidence="6">
    <location>
        <begin position="178"/>
        <end position="207"/>
    </location>
</feature>
<dbReference type="PANTHER" id="PTHR10422:SF18">
    <property type="entry name" value="CYTOCHROME C OXIDASE SUBUNIT 1"/>
    <property type="match status" value="1"/>
</dbReference>
<geneLocation type="mitochondrion" evidence="8"/>
<dbReference type="PANTHER" id="PTHR10422">
    <property type="entry name" value="CYTOCHROME C OXIDASE SUBUNIT 1"/>
    <property type="match status" value="1"/>
</dbReference>
<keyword evidence="5" id="KW-0999">Mitochondrion inner membrane</keyword>
<feature type="transmembrane region" description="Helical" evidence="6">
    <location>
        <begin position="146"/>
        <end position="166"/>
    </location>
</feature>
<keyword evidence="5" id="KW-0479">Metal-binding</keyword>
<keyword evidence="2 5" id="KW-0812">Transmembrane</keyword>
<evidence type="ECO:0000259" key="7">
    <source>
        <dbReference type="PROSITE" id="PS50855"/>
    </source>
</evidence>
<organism evidence="8">
    <name type="scientific">Mitosporidium daphniae</name>
    <dbReference type="NCBI Taxonomy" id="1485682"/>
    <lineage>
        <taxon>Eukaryota</taxon>
        <taxon>Fungi</taxon>
        <taxon>Fungi incertae sedis</taxon>
        <taxon>Microsporidia</taxon>
        <taxon>Mitosporidium</taxon>
    </lineage>
</organism>
<evidence type="ECO:0000256" key="5">
    <source>
        <dbReference type="RuleBase" id="RU000369"/>
    </source>
</evidence>
<dbReference type="GO" id="GO:0015990">
    <property type="term" value="P:electron transport coupled proton transport"/>
    <property type="evidence" value="ECO:0007669"/>
    <property type="project" value="TreeGrafter"/>
</dbReference>
<keyword evidence="3 6" id="KW-1133">Transmembrane helix</keyword>
<dbReference type="EMBL" id="MW864067">
    <property type="protein sequence ID" value="QWQ66178.1"/>
    <property type="molecule type" value="Genomic_DNA"/>
</dbReference>